<dbReference type="EMBL" id="JARQZJ010000003">
    <property type="protein sequence ID" value="KAK9870717.1"/>
    <property type="molecule type" value="Genomic_DNA"/>
</dbReference>
<protein>
    <submittedName>
        <fullName evidence="1">Uncharacterized protein</fullName>
    </submittedName>
</protein>
<accession>A0AAW1TIV2</accession>
<dbReference type="Proteomes" id="UP001431783">
    <property type="component" value="Unassembled WGS sequence"/>
</dbReference>
<keyword evidence="2" id="KW-1185">Reference proteome</keyword>
<sequence>MSKFTFVYNILPHWIIYVQERKRHNLMWSISYIYESDNNVLNYVCYVDIAWKWIRIDGTNFDTLLDQTAHLKFILPMFNMTEYYLVSVQLFVKVNYLVLNQKHMKKDLVGGC</sequence>
<reference evidence="1 2" key="1">
    <citation type="submission" date="2023-03" db="EMBL/GenBank/DDBJ databases">
        <title>Genome insight into feeding habits of ladybird beetles.</title>
        <authorList>
            <person name="Li H.-S."/>
            <person name="Huang Y.-H."/>
            <person name="Pang H."/>
        </authorList>
    </citation>
    <scope>NUCLEOTIDE SEQUENCE [LARGE SCALE GENOMIC DNA]</scope>
    <source>
        <strain evidence="1">SYSU_2023b</strain>
        <tissue evidence="1">Whole body</tissue>
    </source>
</reference>
<evidence type="ECO:0000313" key="2">
    <source>
        <dbReference type="Proteomes" id="UP001431783"/>
    </source>
</evidence>
<dbReference type="AlphaFoldDB" id="A0AAW1TIV2"/>
<name>A0AAW1TIV2_9CUCU</name>
<comment type="caution">
    <text evidence="1">The sequence shown here is derived from an EMBL/GenBank/DDBJ whole genome shotgun (WGS) entry which is preliminary data.</text>
</comment>
<evidence type="ECO:0000313" key="1">
    <source>
        <dbReference type="EMBL" id="KAK9870717.1"/>
    </source>
</evidence>
<proteinExistence type="predicted"/>
<gene>
    <name evidence="1" type="ORF">WA026_008288</name>
</gene>
<organism evidence="1 2">
    <name type="scientific">Henosepilachna vigintioctopunctata</name>
    <dbReference type="NCBI Taxonomy" id="420089"/>
    <lineage>
        <taxon>Eukaryota</taxon>
        <taxon>Metazoa</taxon>
        <taxon>Ecdysozoa</taxon>
        <taxon>Arthropoda</taxon>
        <taxon>Hexapoda</taxon>
        <taxon>Insecta</taxon>
        <taxon>Pterygota</taxon>
        <taxon>Neoptera</taxon>
        <taxon>Endopterygota</taxon>
        <taxon>Coleoptera</taxon>
        <taxon>Polyphaga</taxon>
        <taxon>Cucujiformia</taxon>
        <taxon>Coccinelloidea</taxon>
        <taxon>Coccinellidae</taxon>
        <taxon>Epilachninae</taxon>
        <taxon>Epilachnini</taxon>
        <taxon>Henosepilachna</taxon>
    </lineage>
</organism>